<dbReference type="GO" id="GO:0000428">
    <property type="term" value="C:DNA-directed RNA polymerase complex"/>
    <property type="evidence" value="ECO:0007669"/>
    <property type="project" value="UniProtKB-KW"/>
</dbReference>
<feature type="binding site" evidence="7">
    <location>
        <position position="886"/>
    </location>
    <ligand>
        <name>Zn(2+)</name>
        <dbReference type="ChEBI" id="CHEBI:29105"/>
        <label>2</label>
    </ligand>
</feature>
<dbReference type="RefSeq" id="WP_098073624.1">
    <property type="nucleotide sequence ID" value="NZ_PDEQ01000001.1"/>
</dbReference>
<dbReference type="InterPro" id="IPR044893">
    <property type="entry name" value="RNA_pol_Rpb1_clamp_domain"/>
</dbReference>
<dbReference type="InterPro" id="IPR007080">
    <property type="entry name" value="RNA_pol_Rpb1_1"/>
</dbReference>
<evidence type="ECO:0000313" key="12">
    <source>
        <dbReference type="Proteomes" id="UP000220102"/>
    </source>
</evidence>
<evidence type="ECO:0000256" key="6">
    <source>
        <dbReference type="ARBA" id="ARBA00048552"/>
    </source>
</evidence>
<protein>
    <recommendedName>
        <fullName evidence="7">DNA-directed RNA polymerase subunit beta'</fullName>
        <shortName evidence="7">RNAP subunit beta'</shortName>
        <ecNumber evidence="7">2.7.7.6</ecNumber>
    </recommendedName>
    <alternativeName>
        <fullName evidence="7">RNA polymerase subunit beta'</fullName>
    </alternativeName>
    <alternativeName>
        <fullName evidence="7">Transcriptase subunit beta'</fullName>
    </alternativeName>
</protein>
<evidence type="ECO:0000256" key="5">
    <source>
        <dbReference type="ARBA" id="ARBA00023163"/>
    </source>
</evidence>
<evidence type="ECO:0000256" key="8">
    <source>
        <dbReference type="RuleBase" id="RU004279"/>
    </source>
</evidence>
<comment type="similarity">
    <text evidence="7 8">Belongs to the RNA polymerase beta' chain family.</text>
</comment>
<dbReference type="Gene3D" id="1.10.1790.20">
    <property type="match status" value="2"/>
</dbReference>
<evidence type="ECO:0000256" key="1">
    <source>
        <dbReference type="ARBA" id="ARBA00022478"/>
    </source>
</evidence>
<feature type="binding site" evidence="7">
    <location>
        <position position="476"/>
    </location>
    <ligand>
        <name>Mg(2+)</name>
        <dbReference type="ChEBI" id="CHEBI:18420"/>
    </ligand>
</feature>
<keyword evidence="5 7" id="KW-0804">Transcription</keyword>
<dbReference type="NCBIfam" id="TIGR02386">
    <property type="entry name" value="rpoC_TIGR"/>
    <property type="match status" value="1"/>
</dbReference>
<sequence length="1437" mass="160359">MPYGKTKEINKDFSQITVSLASPEDILERSYGEVMKPETINYRSFKPEMGGLFCEKIFGPVKDYECHCGKYKRIRYKGIICDRCGVEVTRKAVRRERMGHITLSVPVVHIWYFKTLPNKIGHLLGLKSKDLEKVIYYENYIVIQSGTAQRLGVKKNQLLTEEEYFNILYQIREDNNRLPDDDPDKFIAMIGGEAVETMLERLDLDRLSQELRFQVKTETSQQRKAKALKRMNVVEAFREARKRKKNLPEWMVLRVIPVIPPELRPLVPLDGGRFATSDLNDLYRRVIIRNNRLKRLIDIKAPEVILRNEKRMLQEAVDSLFDNSRKSNSVRGSSNRPLKSLSDMLKGKQGRFRQNLLGKRVDYSGRSVIVVGPELELHQCGIPKEMAVELFKPFIIRRLIERGIVKTVKSAKKYVERRTAAVWDILEKVIQGRPVMLNRAPTLHRLGIQAFQPVLTEGKAIQLHPLVCTAFNADFDGDQMAVHVPLSHEACLEATVLMLSSHNILSPANGGPLAVPTQDMILGLYYITKSRDGQKGEGMRFSTVGEVRQAFDQGIVHTHAKIKLRDPDGSGEMLDTTVGRVLFNEVVPDGVGFVNEVVTKKNSRPIISRVLEATGFKETSRFLDDIKEMGFGRSTTSGITFSLSDIIVPDEKLELIEEANKEVDKARNNYAMGFITDNERYNQVIDIWTQTNNRVSEVLFNTLKEDHQGFNAIFMMADSGARGSKEQIRQLGGMRGLMAKPQKNLGEGGGEIIENPILSNFKEGLSVQEYFISTHGARKGLADTALKTADAGYLTRRLVDVSQDVTITEHDCGTLRGIKVSALKDNEDVVQPLSERIVGRMSIHDVYDPQTDEMILGANDLIDEEAAQRIAETSIDEIEIRSVLTCESRQGVCTLCYGRNLGSGRMVEVGESVGVVAAQSIGEPGTQLTLRTFHIGGAASRISAESTIQAGQTGTIEFENLRHVTYEDSDGPKEIVLTRQGEIRIMDPDGSGRELTSYVVPYGAELLIQDGAEVEQGDVLVSWDPYNSVILTEVDGEIRFNDVIEGTTYREETDEQTGHKEKVIIESRERTLTPAIMVEMSDGEEREYNMPVGSRIQVDDGDQVQAGEVIAKIPRQTAKTSDITGGLPRVTELFEARTPSDLATVSEIDGIVSFGDRKRGSQEVIVTSRDDDMQKTYMVSMSKHLLVHENDYVQAGDALSDGQIAPHDILAIKGPRAVQEYLLNEIQEVYRLQGVDIDDKHIEVVIRQMMKRVNITSPGDTHFLEEDIVDRHELAAVNDELYDKFVVTDPSESGIKIGEVISRRKLRELNSELKRDDKPEVEVREARPAVGEPVLLGITKAALSTDSFVSAASFQETTKVLTNAAIEAKTDPLYGLKENVIVGHRIPAGTGQRRYRDIVVGSKSELEELQAAIGGNGEAAGDGAPSTEAVKASSKDN</sequence>
<feature type="binding site" evidence="7">
    <location>
        <position position="81"/>
    </location>
    <ligand>
        <name>Zn(2+)</name>
        <dbReference type="ChEBI" id="CHEBI:29105"/>
        <label>1</label>
    </ligand>
</feature>
<dbReference type="InterPro" id="IPR042102">
    <property type="entry name" value="RNA_pol_Rpb1_3_sf"/>
</dbReference>
<dbReference type="Gene3D" id="1.10.40.90">
    <property type="match status" value="1"/>
</dbReference>
<gene>
    <name evidence="7 11" type="primary">rpoC</name>
    <name evidence="11" type="ORF">CRI94_00070</name>
</gene>
<dbReference type="Gene3D" id="1.10.274.100">
    <property type="entry name" value="RNA polymerase Rpb1, domain 3"/>
    <property type="match status" value="2"/>
</dbReference>
<dbReference type="GO" id="GO:0006351">
    <property type="term" value="P:DNA-templated transcription"/>
    <property type="evidence" value="ECO:0007669"/>
    <property type="project" value="UniProtKB-UniRule"/>
</dbReference>
<dbReference type="InterPro" id="IPR007083">
    <property type="entry name" value="RNA_pol_Rpb1_4"/>
</dbReference>
<feature type="binding site" evidence="7">
    <location>
        <position position="68"/>
    </location>
    <ligand>
        <name>Zn(2+)</name>
        <dbReference type="ChEBI" id="CHEBI:29105"/>
        <label>1</label>
    </ligand>
</feature>
<feature type="region of interest" description="Disordered" evidence="9">
    <location>
        <begin position="1414"/>
        <end position="1437"/>
    </location>
</feature>
<dbReference type="InterPro" id="IPR007081">
    <property type="entry name" value="RNA_pol_Rpb1_5"/>
</dbReference>
<keyword evidence="7" id="KW-0460">Magnesium</keyword>
<comment type="cofactor">
    <cofactor evidence="7">
        <name>Zn(2+)</name>
        <dbReference type="ChEBI" id="CHEBI:29105"/>
    </cofactor>
    <text evidence="7">Binds 2 Zn(2+) ions per subunit.</text>
</comment>
<feature type="binding site" evidence="7">
    <location>
        <position position="896"/>
    </location>
    <ligand>
        <name>Zn(2+)</name>
        <dbReference type="ChEBI" id="CHEBI:29105"/>
        <label>2</label>
    </ligand>
</feature>
<dbReference type="SUPFAM" id="SSF64484">
    <property type="entry name" value="beta and beta-prime subunits of DNA dependent RNA-polymerase"/>
    <property type="match status" value="1"/>
</dbReference>
<keyword evidence="1 7" id="KW-0240">DNA-directed RNA polymerase</keyword>
<dbReference type="Gene3D" id="1.10.132.30">
    <property type="match status" value="1"/>
</dbReference>
<proteinExistence type="inferred from homology"/>
<evidence type="ECO:0000256" key="3">
    <source>
        <dbReference type="ARBA" id="ARBA00022695"/>
    </source>
</evidence>
<dbReference type="InterPro" id="IPR007066">
    <property type="entry name" value="RNA_pol_Rpb1_3"/>
</dbReference>
<organism evidence="11 12">
    <name type="scientific">Longibacter salinarum</name>
    <dbReference type="NCBI Taxonomy" id="1850348"/>
    <lineage>
        <taxon>Bacteria</taxon>
        <taxon>Pseudomonadati</taxon>
        <taxon>Rhodothermota</taxon>
        <taxon>Rhodothermia</taxon>
        <taxon>Rhodothermales</taxon>
        <taxon>Salisaetaceae</taxon>
        <taxon>Longibacter</taxon>
    </lineage>
</organism>
<feature type="domain" description="RNA polymerase N-terminal" evidence="10">
    <location>
        <begin position="249"/>
        <end position="528"/>
    </location>
</feature>
<name>A0A2A8D1H0_9BACT</name>
<dbReference type="GO" id="GO:0003677">
    <property type="term" value="F:DNA binding"/>
    <property type="evidence" value="ECO:0007669"/>
    <property type="project" value="UniProtKB-UniRule"/>
</dbReference>
<feature type="binding site" evidence="7">
    <location>
        <position position="893"/>
    </location>
    <ligand>
        <name>Zn(2+)</name>
        <dbReference type="ChEBI" id="CHEBI:29105"/>
        <label>2</label>
    </ligand>
</feature>
<comment type="caution">
    <text evidence="11">The sequence shown here is derived from an EMBL/GenBank/DDBJ whole genome shotgun (WGS) entry which is preliminary data.</text>
</comment>
<dbReference type="Pfam" id="PF04998">
    <property type="entry name" value="RNA_pol_Rpb1_5"/>
    <property type="match status" value="1"/>
</dbReference>
<dbReference type="GO" id="GO:0000287">
    <property type="term" value="F:magnesium ion binding"/>
    <property type="evidence" value="ECO:0007669"/>
    <property type="project" value="UniProtKB-UniRule"/>
</dbReference>
<dbReference type="Pfam" id="PF05000">
    <property type="entry name" value="RNA_pol_Rpb1_4"/>
    <property type="match status" value="1"/>
</dbReference>
<keyword evidence="3 7" id="KW-0548">Nucleotidyltransferase</keyword>
<feature type="binding site" evidence="7">
    <location>
        <position position="474"/>
    </location>
    <ligand>
        <name>Mg(2+)</name>
        <dbReference type="ChEBI" id="CHEBI:18420"/>
    </ligand>
</feature>
<feature type="binding site" evidence="7">
    <location>
        <position position="478"/>
    </location>
    <ligand>
        <name>Mg(2+)</name>
        <dbReference type="ChEBI" id="CHEBI:18420"/>
    </ligand>
</feature>
<evidence type="ECO:0000313" key="11">
    <source>
        <dbReference type="EMBL" id="PEN14730.1"/>
    </source>
</evidence>
<evidence type="ECO:0000256" key="7">
    <source>
        <dbReference type="HAMAP-Rule" id="MF_01322"/>
    </source>
</evidence>
<comment type="subunit">
    <text evidence="7">The RNAP catalytic core consists of 2 alpha, 1 beta, 1 beta' and 1 omega subunit. When a sigma factor is associated with the core the holoenzyme is formed, which can initiate transcription.</text>
</comment>
<feature type="binding site" evidence="7">
    <location>
        <position position="84"/>
    </location>
    <ligand>
        <name>Zn(2+)</name>
        <dbReference type="ChEBI" id="CHEBI:29105"/>
        <label>1</label>
    </ligand>
</feature>
<dbReference type="CDD" id="cd01609">
    <property type="entry name" value="RNAP_beta'_N"/>
    <property type="match status" value="1"/>
</dbReference>
<evidence type="ECO:0000256" key="9">
    <source>
        <dbReference type="SAM" id="MobiDB-lite"/>
    </source>
</evidence>
<evidence type="ECO:0000256" key="2">
    <source>
        <dbReference type="ARBA" id="ARBA00022679"/>
    </source>
</evidence>
<dbReference type="PANTHER" id="PTHR19376">
    <property type="entry name" value="DNA-DIRECTED RNA POLYMERASE"/>
    <property type="match status" value="1"/>
</dbReference>
<dbReference type="InterPro" id="IPR038120">
    <property type="entry name" value="Rpb1_funnel_sf"/>
</dbReference>
<feature type="binding site" evidence="7">
    <location>
        <position position="66"/>
    </location>
    <ligand>
        <name>Zn(2+)</name>
        <dbReference type="ChEBI" id="CHEBI:29105"/>
        <label>1</label>
    </ligand>
</feature>
<dbReference type="Pfam" id="PF04997">
    <property type="entry name" value="RNA_pol_Rpb1_1"/>
    <property type="match status" value="1"/>
</dbReference>
<dbReference type="Pfam" id="PF00623">
    <property type="entry name" value="RNA_pol_Rpb1_2"/>
    <property type="match status" value="1"/>
</dbReference>
<feature type="binding site" evidence="7">
    <location>
        <position position="812"/>
    </location>
    <ligand>
        <name>Zn(2+)</name>
        <dbReference type="ChEBI" id="CHEBI:29105"/>
        <label>2</label>
    </ligand>
</feature>
<dbReference type="InterPro" id="IPR045867">
    <property type="entry name" value="DNA-dir_RpoC_beta_prime"/>
</dbReference>
<dbReference type="SMART" id="SM00663">
    <property type="entry name" value="RPOLA_N"/>
    <property type="match status" value="1"/>
</dbReference>
<reference evidence="11 12" key="1">
    <citation type="submission" date="2017-10" db="EMBL/GenBank/DDBJ databases">
        <title>Draft genome of Longibacter Salinarum.</title>
        <authorList>
            <person name="Goh K.M."/>
            <person name="Shamsir M.S."/>
            <person name="Lim S.W."/>
        </authorList>
    </citation>
    <scope>NUCLEOTIDE SEQUENCE [LARGE SCALE GENOMIC DNA]</scope>
    <source>
        <strain evidence="11 12">KCTC 52045</strain>
    </source>
</reference>
<evidence type="ECO:0000259" key="10">
    <source>
        <dbReference type="SMART" id="SM00663"/>
    </source>
</evidence>
<keyword evidence="2 7" id="KW-0808">Transferase</keyword>
<dbReference type="HAMAP" id="MF_01322">
    <property type="entry name" value="RNApol_bact_RpoC"/>
    <property type="match status" value="1"/>
</dbReference>
<keyword evidence="4 7" id="KW-0479">Metal-binding</keyword>
<accession>A0A2A8D1H0</accession>
<comment type="cofactor">
    <cofactor evidence="7">
        <name>Mg(2+)</name>
        <dbReference type="ChEBI" id="CHEBI:18420"/>
    </cofactor>
    <text evidence="7">Binds 1 Mg(2+) ion per subunit.</text>
</comment>
<dbReference type="EMBL" id="PDEQ01000001">
    <property type="protein sequence ID" value="PEN14730.1"/>
    <property type="molecule type" value="Genomic_DNA"/>
</dbReference>
<dbReference type="Pfam" id="PF04983">
    <property type="entry name" value="RNA_pol_Rpb1_3"/>
    <property type="match status" value="1"/>
</dbReference>
<dbReference type="Gene3D" id="1.10.150.390">
    <property type="match status" value="1"/>
</dbReference>
<dbReference type="Proteomes" id="UP000220102">
    <property type="component" value="Unassembled WGS sequence"/>
</dbReference>
<dbReference type="CDD" id="cd02655">
    <property type="entry name" value="RNAP_beta'_C"/>
    <property type="match status" value="1"/>
</dbReference>
<dbReference type="Gene3D" id="2.40.50.100">
    <property type="match status" value="3"/>
</dbReference>
<comment type="function">
    <text evidence="7 8">DNA-dependent RNA polymerase catalyzes the transcription of DNA into RNA using the four ribonucleoside triphosphates as substrates.</text>
</comment>
<dbReference type="PANTHER" id="PTHR19376:SF54">
    <property type="entry name" value="DNA-DIRECTED RNA POLYMERASE SUBUNIT BETA"/>
    <property type="match status" value="1"/>
</dbReference>
<dbReference type="Gene3D" id="4.10.860.120">
    <property type="entry name" value="RNA polymerase II, clamp domain"/>
    <property type="match status" value="1"/>
</dbReference>
<dbReference type="GO" id="GO:0008270">
    <property type="term" value="F:zinc ion binding"/>
    <property type="evidence" value="ECO:0007669"/>
    <property type="project" value="UniProtKB-UniRule"/>
</dbReference>
<dbReference type="EC" id="2.7.7.6" evidence="7"/>
<dbReference type="InterPro" id="IPR006592">
    <property type="entry name" value="RNA_pol_N"/>
</dbReference>
<dbReference type="InterPro" id="IPR012754">
    <property type="entry name" value="DNA-dir_RpoC_beta_prime_bact"/>
</dbReference>
<dbReference type="GO" id="GO:0003899">
    <property type="term" value="F:DNA-directed RNA polymerase activity"/>
    <property type="evidence" value="ECO:0007669"/>
    <property type="project" value="UniProtKB-UniRule"/>
</dbReference>
<keyword evidence="12" id="KW-1185">Reference proteome</keyword>
<dbReference type="Gene3D" id="2.40.40.20">
    <property type="match status" value="1"/>
</dbReference>
<evidence type="ECO:0000256" key="4">
    <source>
        <dbReference type="ARBA" id="ARBA00022723"/>
    </source>
</evidence>
<keyword evidence="7" id="KW-0862">Zinc</keyword>
<dbReference type="InterPro" id="IPR000722">
    <property type="entry name" value="RNA_pol_asu"/>
</dbReference>
<comment type="catalytic activity">
    <reaction evidence="6 7 8">
        <text>RNA(n) + a ribonucleoside 5'-triphosphate = RNA(n+1) + diphosphate</text>
        <dbReference type="Rhea" id="RHEA:21248"/>
        <dbReference type="Rhea" id="RHEA-COMP:14527"/>
        <dbReference type="Rhea" id="RHEA-COMP:17342"/>
        <dbReference type="ChEBI" id="CHEBI:33019"/>
        <dbReference type="ChEBI" id="CHEBI:61557"/>
        <dbReference type="ChEBI" id="CHEBI:140395"/>
        <dbReference type="EC" id="2.7.7.6"/>
    </reaction>
</comment>
<dbReference type="OrthoDB" id="9815296at2"/>